<feature type="transmembrane region" description="Helical" evidence="1">
    <location>
        <begin position="66"/>
        <end position="93"/>
    </location>
</feature>
<keyword evidence="1" id="KW-1133">Transmembrane helix</keyword>
<evidence type="ECO:0000313" key="3">
    <source>
        <dbReference type="Proteomes" id="UP000245081"/>
    </source>
</evidence>
<sequence length="98" mass="11094">MDESVSRPCKGVPMIRHHKAGLVLAALLGGMHALWTLLVAFGWAQLVMDFIFRLHFIKPVFEILPFQLATALMLVALTCLIGYVLGVCFAWLWNQLRR</sequence>
<keyword evidence="3" id="KW-1185">Reference proteome</keyword>
<proteinExistence type="predicted"/>
<evidence type="ECO:0000256" key="1">
    <source>
        <dbReference type="SAM" id="Phobius"/>
    </source>
</evidence>
<organism evidence="2 3">
    <name type="scientific">Novimethylophilus kurashikiensis</name>
    <dbReference type="NCBI Taxonomy" id="1825523"/>
    <lineage>
        <taxon>Bacteria</taxon>
        <taxon>Pseudomonadati</taxon>
        <taxon>Pseudomonadota</taxon>
        <taxon>Betaproteobacteria</taxon>
        <taxon>Nitrosomonadales</taxon>
        <taxon>Methylophilaceae</taxon>
        <taxon>Novimethylophilus</taxon>
    </lineage>
</organism>
<keyword evidence="1" id="KW-0812">Transmembrane</keyword>
<name>A0A2R5FCT3_9PROT</name>
<accession>A0A2R5FCT3</accession>
<gene>
    <name evidence="2" type="ORF">NMK_2344</name>
</gene>
<evidence type="ECO:0000313" key="2">
    <source>
        <dbReference type="EMBL" id="GBG14743.1"/>
    </source>
</evidence>
<dbReference type="Proteomes" id="UP000245081">
    <property type="component" value="Unassembled WGS sequence"/>
</dbReference>
<dbReference type="EMBL" id="BDOQ01000009">
    <property type="protein sequence ID" value="GBG14743.1"/>
    <property type="molecule type" value="Genomic_DNA"/>
</dbReference>
<protein>
    <submittedName>
        <fullName evidence="2">Uncharacterized protein</fullName>
    </submittedName>
</protein>
<keyword evidence="1" id="KW-0472">Membrane</keyword>
<comment type="caution">
    <text evidence="2">The sequence shown here is derived from an EMBL/GenBank/DDBJ whole genome shotgun (WGS) entry which is preliminary data.</text>
</comment>
<feature type="transmembrane region" description="Helical" evidence="1">
    <location>
        <begin position="21"/>
        <end position="46"/>
    </location>
</feature>
<reference evidence="2 3" key="1">
    <citation type="journal article" date="2018" name="Environ. Microbiol.">
        <title>Isolation and genomic characterization of Novimethylophilus kurashikiensis gen. nov. sp. nov., a new lanthanide-dependent methylotrophic species of Methylophilaceae.</title>
        <authorList>
            <person name="Lv H."/>
            <person name="Sahin N."/>
            <person name="Tani A."/>
        </authorList>
    </citation>
    <scope>NUCLEOTIDE SEQUENCE [LARGE SCALE GENOMIC DNA]</scope>
    <source>
        <strain evidence="2 3">La2-4</strain>
    </source>
</reference>
<dbReference type="AlphaFoldDB" id="A0A2R5FCT3"/>